<evidence type="ECO:0000313" key="1">
    <source>
        <dbReference type="EMBL" id="KAF5376500.1"/>
    </source>
</evidence>
<dbReference type="OrthoDB" id="3543113at2759"/>
<dbReference type="InterPro" id="IPR032675">
    <property type="entry name" value="LRR_dom_sf"/>
</dbReference>
<dbReference type="Gene3D" id="3.80.10.10">
    <property type="entry name" value="Ribonuclease Inhibitor"/>
    <property type="match status" value="1"/>
</dbReference>
<evidence type="ECO:0000313" key="2">
    <source>
        <dbReference type="Proteomes" id="UP000565441"/>
    </source>
</evidence>
<gene>
    <name evidence="1" type="ORF">D9615_008661</name>
</gene>
<name>A0A8H5H4X6_9AGAR</name>
<dbReference type="SUPFAM" id="SSF52047">
    <property type="entry name" value="RNI-like"/>
    <property type="match status" value="1"/>
</dbReference>
<dbReference type="AlphaFoldDB" id="A0A8H5H4X6"/>
<evidence type="ECO:0008006" key="3">
    <source>
        <dbReference type="Google" id="ProtNLM"/>
    </source>
</evidence>
<comment type="caution">
    <text evidence="1">The sequence shown here is derived from an EMBL/GenBank/DDBJ whole genome shotgun (WGS) entry which is preliminary data.</text>
</comment>
<protein>
    <recommendedName>
        <fullName evidence="3">F-box domain-containing protein</fullName>
    </recommendedName>
</protein>
<proteinExistence type="predicted"/>
<sequence>MHHCLSIPEIVHLICSECDSLSDLAALARTCRTFSEPAQDGLWYEIGNLIPLIKCMPEDLWKSPEGITLDEEAQIVFQRPVVSTDWPRFVIQAQRVRALGSDDSPELGHVDFQMLTSAASGLSLFPNLKKFIWVEPNDRIPFILPFLGPSLTDITLSGGEPSLARLQLTAFTTFCMKCPNLTVIRIEDSAFNDIQNGISVLSAAICQLHKLETAILGDITTDAYRHLAMLPTLKSLRLLLEIDPPIPLPLLSDSPAFSALETFQINSGRLLHGAWMLNTSSCSLRALQVDYWERTAESDWRIFFSTVLQRCSMSALTAFQVRSNEDPVSINHAAFLARPPLELEHIEPLLAFHNLHSLVIQPIEGFDLDDASLEQLAKALPCLEALMLGVFTSIIHLAKRPRVTLSSLRTLARYCPDLRHIGLHLDACIPCAAETTSSTRHTSLGYLVLGKSPIEDDVMVASFLSEIFPNLKGILVVGPRSDGEVSYENKWNAVTTLLKEYVARYNSEGGDEL</sequence>
<reference evidence="1 2" key="1">
    <citation type="journal article" date="2020" name="ISME J.">
        <title>Uncovering the hidden diversity of litter-decomposition mechanisms in mushroom-forming fungi.</title>
        <authorList>
            <person name="Floudas D."/>
            <person name="Bentzer J."/>
            <person name="Ahren D."/>
            <person name="Johansson T."/>
            <person name="Persson P."/>
            <person name="Tunlid A."/>
        </authorList>
    </citation>
    <scope>NUCLEOTIDE SEQUENCE [LARGE SCALE GENOMIC DNA]</scope>
    <source>
        <strain evidence="1 2">CBS 661.87</strain>
    </source>
</reference>
<dbReference type="EMBL" id="JAACJP010000028">
    <property type="protein sequence ID" value="KAF5376500.1"/>
    <property type="molecule type" value="Genomic_DNA"/>
</dbReference>
<dbReference type="Proteomes" id="UP000565441">
    <property type="component" value="Unassembled WGS sequence"/>
</dbReference>
<organism evidence="1 2">
    <name type="scientific">Tricholomella constricta</name>
    <dbReference type="NCBI Taxonomy" id="117010"/>
    <lineage>
        <taxon>Eukaryota</taxon>
        <taxon>Fungi</taxon>
        <taxon>Dikarya</taxon>
        <taxon>Basidiomycota</taxon>
        <taxon>Agaricomycotina</taxon>
        <taxon>Agaricomycetes</taxon>
        <taxon>Agaricomycetidae</taxon>
        <taxon>Agaricales</taxon>
        <taxon>Tricholomatineae</taxon>
        <taxon>Lyophyllaceae</taxon>
        <taxon>Tricholomella</taxon>
    </lineage>
</organism>
<accession>A0A8H5H4X6</accession>
<keyword evidence="2" id="KW-1185">Reference proteome</keyword>